<feature type="signal peptide" evidence="7">
    <location>
        <begin position="1"/>
        <end position="19"/>
    </location>
</feature>
<keyword evidence="10" id="KW-1185">Reference proteome</keyword>
<gene>
    <name evidence="9" type="primary">MSL1</name>
    <name evidence="9" type="ORF">G3M48_010491</name>
</gene>
<comment type="subcellular location">
    <subcellularLocation>
        <location evidence="1">Nucleus</location>
    </subcellularLocation>
</comment>
<evidence type="ECO:0000313" key="10">
    <source>
        <dbReference type="Proteomes" id="UP001397290"/>
    </source>
</evidence>
<feature type="compositionally biased region" description="Polar residues" evidence="6">
    <location>
        <begin position="217"/>
        <end position="231"/>
    </location>
</feature>
<keyword evidence="3 5" id="KW-0694">RNA-binding</keyword>
<reference evidence="9 10" key="1">
    <citation type="submission" date="2020-02" db="EMBL/GenBank/DDBJ databases">
        <title>Comparative genomics of the hypocrealean fungal genus Beauvera.</title>
        <authorList>
            <person name="Showalter D.N."/>
            <person name="Bushley K.E."/>
            <person name="Rehner S.A."/>
        </authorList>
    </citation>
    <scope>NUCLEOTIDE SEQUENCE [LARGE SCALE GENOMIC DNA]</scope>
    <source>
        <strain evidence="9 10">ARSEF4384</strain>
    </source>
</reference>
<organism evidence="9 10">
    <name type="scientific">Beauveria asiatica</name>
    <dbReference type="NCBI Taxonomy" id="1069075"/>
    <lineage>
        <taxon>Eukaryota</taxon>
        <taxon>Fungi</taxon>
        <taxon>Dikarya</taxon>
        <taxon>Ascomycota</taxon>
        <taxon>Pezizomycotina</taxon>
        <taxon>Sordariomycetes</taxon>
        <taxon>Hypocreomycetidae</taxon>
        <taxon>Hypocreales</taxon>
        <taxon>Cordycipitaceae</taxon>
        <taxon>Beauveria</taxon>
    </lineage>
</organism>
<accession>A0AAW0RH13</accession>
<feature type="region of interest" description="Disordered" evidence="6">
    <location>
        <begin position="69"/>
        <end position="95"/>
    </location>
</feature>
<dbReference type="PROSITE" id="PS50102">
    <property type="entry name" value="RRM"/>
    <property type="match status" value="1"/>
</dbReference>
<evidence type="ECO:0000256" key="2">
    <source>
        <dbReference type="ARBA" id="ARBA00022737"/>
    </source>
</evidence>
<proteinExistence type="predicted"/>
<feature type="domain" description="RRM" evidence="8">
    <location>
        <begin position="104"/>
        <end position="184"/>
    </location>
</feature>
<dbReference type="InterPro" id="IPR035979">
    <property type="entry name" value="RBD_domain_sf"/>
</dbReference>
<evidence type="ECO:0000313" key="9">
    <source>
        <dbReference type="EMBL" id="KAK8141457.1"/>
    </source>
</evidence>
<evidence type="ECO:0000259" key="8">
    <source>
        <dbReference type="PROSITE" id="PS50102"/>
    </source>
</evidence>
<evidence type="ECO:0000256" key="4">
    <source>
        <dbReference type="ARBA" id="ARBA00023242"/>
    </source>
</evidence>
<dbReference type="Proteomes" id="UP001397290">
    <property type="component" value="Unassembled WGS sequence"/>
</dbReference>
<dbReference type="InterPro" id="IPR012677">
    <property type="entry name" value="Nucleotide-bd_a/b_plait_sf"/>
</dbReference>
<feature type="compositionally biased region" description="Acidic residues" evidence="6">
    <location>
        <begin position="260"/>
        <end position="278"/>
    </location>
</feature>
<dbReference type="GO" id="GO:0003729">
    <property type="term" value="F:mRNA binding"/>
    <property type="evidence" value="ECO:0007669"/>
    <property type="project" value="TreeGrafter"/>
</dbReference>
<protein>
    <submittedName>
        <fullName evidence="9">U2 snRNP complex subunit msl1</fullName>
    </submittedName>
</protein>
<dbReference type="SMART" id="SM00360">
    <property type="entry name" value="RRM"/>
    <property type="match status" value="1"/>
</dbReference>
<feature type="chain" id="PRO_5043822092" evidence="7">
    <location>
        <begin position="20"/>
        <end position="278"/>
    </location>
</feature>
<dbReference type="CDD" id="cd12246">
    <property type="entry name" value="RRM1_U1A_like"/>
    <property type="match status" value="1"/>
</dbReference>
<dbReference type="Pfam" id="PF00076">
    <property type="entry name" value="RRM_1"/>
    <property type="match status" value="1"/>
</dbReference>
<evidence type="ECO:0000256" key="6">
    <source>
        <dbReference type="SAM" id="MobiDB-lite"/>
    </source>
</evidence>
<sequence>MPRVFVLLCKLPLFGPLQGDLFSRGWPARKISTASSFDDQQTDHFDDFPTRHSDCSYCKIIAIQKYTQHSSRTNTPSAMATTASRGLQPSSSLPAKVQSIPPNQTLYITNLPSAKIQKDDLRTALYMLFSTFGPVLDIVALKTMAMRGQAHIVFRDIQAATQAMRTLDGDEFLGRTMKIQYAKSKSHFISKIDGSLALPAKGAAAAEQTELQQSIFNAPPAGTSTTATQAKPLSAVDHAMKDVSGSPESRGQKRTRDNESEPEDSGEDMAMDEDSDDE</sequence>
<dbReference type="PANTHER" id="PTHR48039">
    <property type="entry name" value="RNA-BINDING MOTIF PROTEIN 14B"/>
    <property type="match status" value="1"/>
</dbReference>
<dbReference type="PANTHER" id="PTHR48039:SF5">
    <property type="entry name" value="RNA-BINDING PROTEIN 28"/>
    <property type="match status" value="1"/>
</dbReference>
<name>A0AAW0RH13_9HYPO</name>
<evidence type="ECO:0000256" key="5">
    <source>
        <dbReference type="PROSITE-ProRule" id="PRU00176"/>
    </source>
</evidence>
<comment type="caution">
    <text evidence="9">The sequence shown here is derived from an EMBL/GenBank/DDBJ whole genome shotgun (WGS) entry which is preliminary data.</text>
</comment>
<keyword evidence="7" id="KW-0732">Signal</keyword>
<feature type="region of interest" description="Disordered" evidence="6">
    <location>
        <begin position="217"/>
        <end position="278"/>
    </location>
</feature>
<feature type="compositionally biased region" description="Basic and acidic residues" evidence="6">
    <location>
        <begin position="250"/>
        <end position="259"/>
    </location>
</feature>
<evidence type="ECO:0000256" key="3">
    <source>
        <dbReference type="ARBA" id="ARBA00022884"/>
    </source>
</evidence>
<keyword evidence="2" id="KW-0677">Repeat</keyword>
<evidence type="ECO:0000256" key="7">
    <source>
        <dbReference type="SAM" id="SignalP"/>
    </source>
</evidence>
<dbReference type="AlphaFoldDB" id="A0AAW0RH13"/>
<dbReference type="EMBL" id="JAAHCF010000977">
    <property type="protein sequence ID" value="KAK8141457.1"/>
    <property type="molecule type" value="Genomic_DNA"/>
</dbReference>
<dbReference type="Gene3D" id="3.30.70.330">
    <property type="match status" value="1"/>
</dbReference>
<evidence type="ECO:0000256" key="1">
    <source>
        <dbReference type="ARBA" id="ARBA00004123"/>
    </source>
</evidence>
<dbReference type="InterPro" id="IPR051945">
    <property type="entry name" value="RRM_MRD1_RNA_proc_ribogen"/>
</dbReference>
<feature type="compositionally biased region" description="Polar residues" evidence="6">
    <location>
        <begin position="69"/>
        <end position="93"/>
    </location>
</feature>
<dbReference type="InterPro" id="IPR000504">
    <property type="entry name" value="RRM_dom"/>
</dbReference>
<dbReference type="SUPFAM" id="SSF54928">
    <property type="entry name" value="RNA-binding domain, RBD"/>
    <property type="match status" value="1"/>
</dbReference>
<dbReference type="FunFam" id="3.30.70.330:FF:000039">
    <property type="entry name" value="U1 small nuclear ribonucleoprotein A"/>
    <property type="match status" value="1"/>
</dbReference>
<dbReference type="GO" id="GO:0005730">
    <property type="term" value="C:nucleolus"/>
    <property type="evidence" value="ECO:0007669"/>
    <property type="project" value="TreeGrafter"/>
</dbReference>
<keyword evidence="4" id="KW-0539">Nucleus</keyword>